<dbReference type="GO" id="GO:0070395">
    <property type="term" value="P:lipoteichoic acid biosynthetic process"/>
    <property type="evidence" value="ECO:0007669"/>
    <property type="project" value="UniProtKB-UniRule"/>
</dbReference>
<evidence type="ECO:0000313" key="7">
    <source>
        <dbReference type="EMBL" id="GEP99506.1"/>
    </source>
</evidence>
<evidence type="ECO:0000256" key="3">
    <source>
        <dbReference type="ARBA" id="ARBA00022553"/>
    </source>
</evidence>
<dbReference type="GO" id="GO:0036370">
    <property type="term" value="F:D-alanyl carrier activity"/>
    <property type="evidence" value="ECO:0007669"/>
    <property type="project" value="UniProtKB-UniRule"/>
</dbReference>
<keyword evidence="10" id="KW-1185">Reference proteome</keyword>
<comment type="PTM">
    <text evidence="5">4'-phosphopantetheine is transferred from CoA to a specific serine of apo-DCP.</text>
</comment>
<reference evidence="7 10" key="2">
    <citation type="submission" date="2019-07" db="EMBL/GenBank/DDBJ databases">
        <title>Whole genome shotgun sequence of Staphylococcus arlettae NBRC 109765.</title>
        <authorList>
            <person name="Hosoyama A."/>
            <person name="Uohara A."/>
            <person name="Ohji S."/>
            <person name="Ichikawa N."/>
        </authorList>
    </citation>
    <scope>NUCLEOTIDE SEQUENCE [LARGE SCALE GENOMIC DNA]</scope>
    <source>
        <strain evidence="7 10">NBRC 109765</strain>
    </source>
</reference>
<dbReference type="GeneID" id="97288316"/>
<gene>
    <name evidence="5 8" type="primary">dltC</name>
    <name evidence="8" type="ORF">NCTC12413_02009</name>
    <name evidence="7" type="ORF">SAR03_05440</name>
</gene>
<dbReference type="Proteomes" id="UP000254956">
    <property type="component" value="Unassembled WGS sequence"/>
</dbReference>
<dbReference type="SUPFAM" id="SSF47336">
    <property type="entry name" value="ACP-like"/>
    <property type="match status" value="1"/>
</dbReference>
<protein>
    <recommendedName>
        <fullName evidence="5">D-alanyl carrier protein</fullName>
        <shortName evidence="5">DCP</shortName>
    </recommendedName>
    <alternativeName>
        <fullName evidence="5">D-alanine--poly(phosphoribitol) ligase subunit 2</fullName>
    </alternativeName>
</protein>
<feature type="domain" description="Carrier" evidence="6">
    <location>
        <begin position="1"/>
        <end position="78"/>
    </location>
</feature>
<comment type="function">
    <text evidence="5">Carrier protein involved in the D-alanylation of lipoteichoic acid (LTA). The loading of thioester-linked D-alanine onto DltC is catalyzed by D-alanine--D-alanyl carrier protein ligase DltA. The DltC-carried D-alanyl group is further transferred to cell membrane phosphatidylglycerol (PG) by forming an ester bond, probably catalyzed by DltD. D-alanylation of LTA plays an important role in modulating the properties of the cell wall in Gram-positive bacteria, influencing the net charge of the cell wall.</text>
</comment>
<dbReference type="NCBIfam" id="TIGR01688">
    <property type="entry name" value="dltC"/>
    <property type="match status" value="1"/>
</dbReference>
<evidence type="ECO:0000256" key="4">
    <source>
        <dbReference type="ARBA" id="ARBA00023316"/>
    </source>
</evidence>
<dbReference type="GO" id="GO:0005737">
    <property type="term" value="C:cytoplasm"/>
    <property type="evidence" value="ECO:0007669"/>
    <property type="project" value="UniProtKB-SubCell"/>
</dbReference>
<dbReference type="EMBL" id="BKAV01000003">
    <property type="protein sequence ID" value="GEP99506.1"/>
    <property type="molecule type" value="Genomic_DNA"/>
</dbReference>
<keyword evidence="4 5" id="KW-0961">Cell wall biogenesis/degradation</keyword>
<dbReference type="RefSeq" id="WP_002509366.1">
    <property type="nucleotide sequence ID" value="NZ_AP019698.1"/>
</dbReference>
<evidence type="ECO:0000256" key="5">
    <source>
        <dbReference type="HAMAP-Rule" id="MF_00565"/>
    </source>
</evidence>
<comment type="subcellular location">
    <subcellularLocation>
        <location evidence="5">Cytoplasm</location>
    </subcellularLocation>
</comment>
<dbReference type="Gene3D" id="1.10.1200.10">
    <property type="entry name" value="ACP-like"/>
    <property type="match status" value="1"/>
</dbReference>
<dbReference type="InterPro" id="IPR009081">
    <property type="entry name" value="PP-bd_ACP"/>
</dbReference>
<name>A0A380CKZ1_9STAP</name>
<dbReference type="Proteomes" id="UP000321598">
    <property type="component" value="Unassembled WGS sequence"/>
</dbReference>
<sequence length="78" mass="8613">MDIKNQILNILADIAGDSIVKDNLDIAIFEEGIIDSFKTIELLLAIENQLGIDVSITDFDREAWATPNKIIALLSAKQ</sequence>
<dbReference type="STRING" id="1212545.SARL_03071"/>
<evidence type="ECO:0000256" key="2">
    <source>
        <dbReference type="ARBA" id="ARBA00022490"/>
    </source>
</evidence>
<dbReference type="OrthoDB" id="6462171at2"/>
<dbReference type="InterPro" id="IPR036736">
    <property type="entry name" value="ACP-like_sf"/>
</dbReference>
<dbReference type="Pfam" id="PF00550">
    <property type="entry name" value="PP-binding"/>
    <property type="match status" value="1"/>
</dbReference>
<dbReference type="NCBIfam" id="NF003464">
    <property type="entry name" value="PRK05087.1"/>
    <property type="match status" value="1"/>
</dbReference>
<keyword evidence="2 5" id="KW-0963">Cytoplasm</keyword>
<feature type="modified residue" description="O-(pantetheine 4'-phosphoryl)serine" evidence="5">
    <location>
        <position position="36"/>
    </location>
</feature>
<keyword evidence="8" id="KW-0436">Ligase</keyword>
<accession>A0A380CKZ1</accession>
<keyword evidence="1 5" id="KW-0596">Phosphopantetheine</keyword>
<comment type="pathway">
    <text evidence="5">Cell wall biogenesis; lipoteichoic acid biosynthesis.</text>
</comment>
<dbReference type="InterPro" id="IPR003230">
    <property type="entry name" value="DltC"/>
</dbReference>
<dbReference type="AlphaFoldDB" id="A0A380CKZ1"/>
<reference evidence="8 9" key="1">
    <citation type="submission" date="2018-06" db="EMBL/GenBank/DDBJ databases">
        <authorList>
            <consortium name="Pathogen Informatics"/>
            <person name="Doyle S."/>
        </authorList>
    </citation>
    <scope>NUCLEOTIDE SEQUENCE [LARGE SCALE GENOMIC DNA]</scope>
    <source>
        <strain evidence="8 9">NCTC12413</strain>
    </source>
</reference>
<keyword evidence="3 5" id="KW-0597">Phosphoprotein</keyword>
<dbReference type="HAMAP" id="MF_00565">
    <property type="entry name" value="DltC"/>
    <property type="match status" value="1"/>
</dbReference>
<dbReference type="GO" id="GO:0071555">
    <property type="term" value="P:cell wall organization"/>
    <property type="evidence" value="ECO:0007669"/>
    <property type="project" value="UniProtKB-KW"/>
</dbReference>
<evidence type="ECO:0000313" key="9">
    <source>
        <dbReference type="Proteomes" id="UP000254956"/>
    </source>
</evidence>
<evidence type="ECO:0000313" key="10">
    <source>
        <dbReference type="Proteomes" id="UP000321598"/>
    </source>
</evidence>
<dbReference type="UniPathway" id="UPA00556"/>
<organism evidence="8 9">
    <name type="scientific">Staphylococcus arlettae</name>
    <dbReference type="NCBI Taxonomy" id="29378"/>
    <lineage>
        <taxon>Bacteria</taxon>
        <taxon>Bacillati</taxon>
        <taxon>Bacillota</taxon>
        <taxon>Bacilli</taxon>
        <taxon>Bacillales</taxon>
        <taxon>Staphylococcaceae</taxon>
        <taxon>Staphylococcus</taxon>
    </lineage>
</organism>
<evidence type="ECO:0000313" key="8">
    <source>
        <dbReference type="EMBL" id="SUJ22722.1"/>
    </source>
</evidence>
<proteinExistence type="inferred from homology"/>
<comment type="similarity">
    <text evidence="5">Belongs to the DltC family.</text>
</comment>
<dbReference type="EMBL" id="UGZE01000001">
    <property type="protein sequence ID" value="SUJ22722.1"/>
    <property type="molecule type" value="Genomic_DNA"/>
</dbReference>
<evidence type="ECO:0000256" key="1">
    <source>
        <dbReference type="ARBA" id="ARBA00022450"/>
    </source>
</evidence>
<evidence type="ECO:0000259" key="6">
    <source>
        <dbReference type="PROSITE" id="PS50075"/>
    </source>
</evidence>
<dbReference type="PROSITE" id="PS50075">
    <property type="entry name" value="CARRIER"/>
    <property type="match status" value="1"/>
</dbReference>
<dbReference type="GO" id="GO:0016874">
    <property type="term" value="F:ligase activity"/>
    <property type="evidence" value="ECO:0007669"/>
    <property type="project" value="UniProtKB-KW"/>
</dbReference>